<reference evidence="2 3" key="1">
    <citation type="submission" date="2018-12" db="EMBL/GenBank/DDBJ databases">
        <title>Complete genome sequencing of Tabrizicola sp. K13M18.</title>
        <authorList>
            <person name="Bae J.-W."/>
        </authorList>
    </citation>
    <scope>NUCLEOTIDE SEQUENCE [LARGE SCALE GENOMIC DNA]</scope>
    <source>
        <strain evidence="2 3">K13M18</strain>
    </source>
</reference>
<accession>A0A3S8U9X3</accession>
<dbReference type="Proteomes" id="UP000282002">
    <property type="component" value="Chromosome"/>
</dbReference>
<feature type="transmembrane region" description="Helical" evidence="1">
    <location>
        <begin position="60"/>
        <end position="83"/>
    </location>
</feature>
<dbReference type="EMBL" id="CP034328">
    <property type="protein sequence ID" value="AZL60349.1"/>
    <property type="molecule type" value="Genomic_DNA"/>
</dbReference>
<name>A0A3S8U9X3_9RHOB</name>
<dbReference type="AlphaFoldDB" id="A0A3S8U9X3"/>
<keyword evidence="1" id="KW-0812">Transmembrane</keyword>
<dbReference type="KEGG" id="taw:EI545_16880"/>
<proteinExistence type="predicted"/>
<keyword evidence="3" id="KW-1185">Reference proteome</keyword>
<organism evidence="2 3">
    <name type="scientific">Tabrizicola piscis</name>
    <dbReference type="NCBI Taxonomy" id="2494374"/>
    <lineage>
        <taxon>Bacteria</taxon>
        <taxon>Pseudomonadati</taxon>
        <taxon>Pseudomonadota</taxon>
        <taxon>Alphaproteobacteria</taxon>
        <taxon>Rhodobacterales</taxon>
        <taxon>Paracoccaceae</taxon>
        <taxon>Tabrizicola</taxon>
    </lineage>
</organism>
<evidence type="ECO:0000313" key="3">
    <source>
        <dbReference type="Proteomes" id="UP000282002"/>
    </source>
</evidence>
<sequence>MYLHLVAMGLGAALVAGLIGWGMARRYGWQRALVVPLLAVIALAMILWRSRSMNFHDGLGLVAAAVVFAAPTLVGALLGIVLASRRGR</sequence>
<gene>
    <name evidence="2" type="ORF">EI545_16880</name>
</gene>
<protein>
    <submittedName>
        <fullName evidence="2">Uncharacterized protein</fullName>
    </submittedName>
</protein>
<keyword evidence="1" id="KW-0472">Membrane</keyword>
<feature type="transmembrane region" description="Helical" evidence="1">
    <location>
        <begin position="31"/>
        <end position="48"/>
    </location>
</feature>
<feature type="transmembrane region" description="Helical" evidence="1">
    <location>
        <begin position="6"/>
        <end position="24"/>
    </location>
</feature>
<evidence type="ECO:0000313" key="2">
    <source>
        <dbReference type="EMBL" id="AZL60349.1"/>
    </source>
</evidence>
<evidence type="ECO:0000256" key="1">
    <source>
        <dbReference type="SAM" id="Phobius"/>
    </source>
</evidence>
<dbReference type="RefSeq" id="WP_125326541.1">
    <property type="nucleotide sequence ID" value="NZ_CP034328.1"/>
</dbReference>
<keyword evidence="1" id="KW-1133">Transmembrane helix</keyword>